<dbReference type="Pfam" id="PF13499">
    <property type="entry name" value="EF-hand_7"/>
    <property type="match status" value="2"/>
</dbReference>
<comment type="caution">
    <text evidence="4">The sequence shown here is derived from an EMBL/GenBank/DDBJ whole genome shotgun (WGS) entry which is preliminary data.</text>
</comment>
<reference evidence="4 5" key="1">
    <citation type="submission" date="2022-05" db="EMBL/GenBank/DDBJ databases">
        <authorList>
            <consortium name="Genoscope - CEA"/>
            <person name="William W."/>
        </authorList>
    </citation>
    <scope>NUCLEOTIDE SEQUENCE [LARGE SCALE GENOMIC DNA]</scope>
</reference>
<dbReference type="Proteomes" id="UP001159427">
    <property type="component" value="Unassembled WGS sequence"/>
</dbReference>
<dbReference type="CDD" id="cd00051">
    <property type="entry name" value="EFh"/>
    <property type="match status" value="2"/>
</dbReference>
<proteinExistence type="predicted"/>
<dbReference type="InterPro" id="IPR050230">
    <property type="entry name" value="CALM/Myosin/TropC-like"/>
</dbReference>
<dbReference type="InterPro" id="IPR011992">
    <property type="entry name" value="EF-hand-dom_pair"/>
</dbReference>
<dbReference type="InterPro" id="IPR002048">
    <property type="entry name" value="EF_hand_dom"/>
</dbReference>
<name>A0ABN8QA57_9CNID</name>
<keyword evidence="2" id="KW-0106">Calcium</keyword>
<dbReference type="PROSITE" id="PS00018">
    <property type="entry name" value="EF_HAND_1"/>
    <property type="match status" value="4"/>
</dbReference>
<evidence type="ECO:0000259" key="3">
    <source>
        <dbReference type="PROSITE" id="PS50222"/>
    </source>
</evidence>
<feature type="domain" description="EF-hand" evidence="3">
    <location>
        <begin position="11"/>
        <end position="46"/>
    </location>
</feature>
<evidence type="ECO:0000313" key="5">
    <source>
        <dbReference type="Proteomes" id="UP001159427"/>
    </source>
</evidence>
<organism evidence="4 5">
    <name type="scientific">Porites evermanni</name>
    <dbReference type="NCBI Taxonomy" id="104178"/>
    <lineage>
        <taxon>Eukaryota</taxon>
        <taxon>Metazoa</taxon>
        <taxon>Cnidaria</taxon>
        <taxon>Anthozoa</taxon>
        <taxon>Hexacorallia</taxon>
        <taxon>Scleractinia</taxon>
        <taxon>Fungiina</taxon>
        <taxon>Poritidae</taxon>
        <taxon>Porites</taxon>
    </lineage>
</organism>
<keyword evidence="5" id="KW-1185">Reference proteome</keyword>
<accession>A0ABN8QA57</accession>
<feature type="domain" description="EF-hand" evidence="3">
    <location>
        <begin position="122"/>
        <end position="157"/>
    </location>
</feature>
<dbReference type="Gene3D" id="1.10.238.10">
    <property type="entry name" value="EF-hand"/>
    <property type="match status" value="2"/>
</dbReference>
<evidence type="ECO:0000256" key="1">
    <source>
        <dbReference type="ARBA" id="ARBA00022737"/>
    </source>
</evidence>
<gene>
    <name evidence="4" type="ORF">PEVE_00002624</name>
</gene>
<feature type="domain" description="EF-hand" evidence="3">
    <location>
        <begin position="86"/>
        <end position="121"/>
    </location>
</feature>
<dbReference type="SUPFAM" id="SSF47473">
    <property type="entry name" value="EF-hand"/>
    <property type="match status" value="1"/>
</dbReference>
<evidence type="ECO:0000256" key="2">
    <source>
        <dbReference type="ARBA" id="ARBA00022837"/>
    </source>
</evidence>
<dbReference type="PROSITE" id="PS50222">
    <property type="entry name" value="EF_HAND_2"/>
    <property type="match status" value="4"/>
</dbReference>
<dbReference type="PANTHER" id="PTHR23048:SF0">
    <property type="entry name" value="CALMODULIN LIKE 3"/>
    <property type="match status" value="1"/>
</dbReference>
<evidence type="ECO:0000313" key="4">
    <source>
        <dbReference type="EMBL" id="CAH3157780.1"/>
    </source>
</evidence>
<dbReference type="InterPro" id="IPR018247">
    <property type="entry name" value="EF_Hand_1_Ca_BS"/>
</dbReference>
<protein>
    <recommendedName>
        <fullName evidence="3">EF-hand domain-containing protein</fullName>
    </recommendedName>
</protein>
<feature type="domain" description="EF-hand" evidence="3">
    <location>
        <begin position="47"/>
        <end position="82"/>
    </location>
</feature>
<dbReference type="EMBL" id="CALNXI010001155">
    <property type="protein sequence ID" value="CAH3157780.1"/>
    <property type="molecule type" value="Genomic_DNA"/>
</dbReference>
<dbReference type="SMART" id="SM00054">
    <property type="entry name" value="EFh"/>
    <property type="match status" value="4"/>
</dbReference>
<keyword evidence="1" id="KW-0677">Repeat</keyword>
<sequence length="162" mass="18876">MTVEISQLTSEEFRIMRTAFDIFDKNNNNEIDQDEFGSLIRAIGFNPSNREIEETLKKFDKNGDGVIDFQEFISMAKHFEGCGRDDMEQTLRQAFRVFDRDGNGYISVDELRYVVTTFGEILTKEEAEELIAMFDRNRDGKLEYEEFVSWAKASMADYLKSL</sequence>
<dbReference type="PANTHER" id="PTHR23048">
    <property type="entry name" value="MYOSIN LIGHT CHAIN 1, 3"/>
    <property type="match status" value="1"/>
</dbReference>